<feature type="signal peptide" evidence="1">
    <location>
        <begin position="1"/>
        <end position="23"/>
    </location>
</feature>
<dbReference type="AlphaFoldDB" id="A0A8S1DM04"/>
<keyword evidence="4" id="KW-1185">Reference proteome</keyword>
<dbReference type="SMART" id="SM00034">
    <property type="entry name" value="CLECT"/>
    <property type="match status" value="2"/>
</dbReference>
<feature type="domain" description="C-type lectin" evidence="2">
    <location>
        <begin position="348"/>
        <end position="474"/>
    </location>
</feature>
<evidence type="ECO:0000313" key="3">
    <source>
        <dbReference type="EMBL" id="CAB3381665.1"/>
    </source>
</evidence>
<dbReference type="EMBL" id="CADEPI010000240">
    <property type="protein sequence ID" value="CAB3381665.1"/>
    <property type="molecule type" value="Genomic_DNA"/>
</dbReference>
<dbReference type="Proteomes" id="UP000494165">
    <property type="component" value="Unassembled WGS sequence"/>
</dbReference>
<proteinExistence type="predicted"/>
<dbReference type="GO" id="GO:0005549">
    <property type="term" value="F:odorant binding"/>
    <property type="evidence" value="ECO:0007669"/>
    <property type="project" value="InterPro"/>
</dbReference>
<accession>A0A8S1DM04</accession>
<protein>
    <recommendedName>
        <fullName evidence="2">C-type lectin domain-containing protein</fullName>
    </recommendedName>
</protein>
<dbReference type="OrthoDB" id="6340082at2759"/>
<dbReference type="Gene3D" id="3.10.100.10">
    <property type="entry name" value="Mannose-Binding Protein A, subunit A"/>
    <property type="match status" value="2"/>
</dbReference>
<dbReference type="InterPro" id="IPR036728">
    <property type="entry name" value="PBP_GOBP_sf"/>
</dbReference>
<dbReference type="Gene3D" id="1.10.238.20">
    <property type="entry name" value="Pheromone/general odorant binding protein domain"/>
    <property type="match status" value="1"/>
</dbReference>
<feature type="domain" description="C-type lectin" evidence="2">
    <location>
        <begin position="519"/>
        <end position="651"/>
    </location>
</feature>
<organism evidence="3 4">
    <name type="scientific">Cloeon dipterum</name>
    <dbReference type="NCBI Taxonomy" id="197152"/>
    <lineage>
        <taxon>Eukaryota</taxon>
        <taxon>Metazoa</taxon>
        <taxon>Ecdysozoa</taxon>
        <taxon>Arthropoda</taxon>
        <taxon>Hexapoda</taxon>
        <taxon>Insecta</taxon>
        <taxon>Pterygota</taxon>
        <taxon>Palaeoptera</taxon>
        <taxon>Ephemeroptera</taxon>
        <taxon>Pisciforma</taxon>
        <taxon>Baetidae</taxon>
        <taxon>Cloeon</taxon>
    </lineage>
</organism>
<keyword evidence="1" id="KW-0732">Signal</keyword>
<name>A0A8S1DM04_9INSE</name>
<dbReference type="PROSITE" id="PS50041">
    <property type="entry name" value="C_TYPE_LECTIN_2"/>
    <property type="match status" value="2"/>
</dbReference>
<dbReference type="SUPFAM" id="SSF56436">
    <property type="entry name" value="C-type lectin-like"/>
    <property type="match status" value="2"/>
</dbReference>
<dbReference type="InterPro" id="IPR016186">
    <property type="entry name" value="C-type_lectin-like/link_sf"/>
</dbReference>
<dbReference type="SUPFAM" id="SSF47565">
    <property type="entry name" value="Insect pheromone/odorant-binding proteins"/>
    <property type="match status" value="1"/>
</dbReference>
<reference evidence="3 4" key="1">
    <citation type="submission" date="2020-04" db="EMBL/GenBank/DDBJ databases">
        <authorList>
            <person name="Alioto T."/>
            <person name="Alioto T."/>
            <person name="Gomez Garrido J."/>
        </authorList>
    </citation>
    <scope>NUCLEOTIDE SEQUENCE [LARGE SCALE GENOMIC DNA]</scope>
</reference>
<gene>
    <name evidence="3" type="ORF">CLODIP_2_CD13429</name>
</gene>
<comment type="caution">
    <text evidence="3">The sequence shown here is derived from an EMBL/GenBank/DDBJ whole genome shotgun (WGS) entry which is preliminary data.</text>
</comment>
<evidence type="ECO:0000259" key="2">
    <source>
        <dbReference type="PROSITE" id="PS50041"/>
    </source>
</evidence>
<dbReference type="InterPro" id="IPR016187">
    <property type="entry name" value="CTDL_fold"/>
</dbReference>
<evidence type="ECO:0000256" key="1">
    <source>
        <dbReference type="SAM" id="SignalP"/>
    </source>
</evidence>
<dbReference type="InterPro" id="IPR001304">
    <property type="entry name" value="C-type_lectin-like"/>
</dbReference>
<evidence type="ECO:0000313" key="4">
    <source>
        <dbReference type="Proteomes" id="UP000494165"/>
    </source>
</evidence>
<feature type="chain" id="PRO_5035889911" description="C-type lectin domain-containing protein" evidence="1">
    <location>
        <begin position="24"/>
        <end position="943"/>
    </location>
</feature>
<dbReference type="CDD" id="cd00037">
    <property type="entry name" value="CLECT"/>
    <property type="match status" value="2"/>
</dbReference>
<sequence length="943" mass="104753">MNFVSFSWILGLIFVSEVFENLARVPGKSKSSKIGKGRRRFYIIKCCGIARCIPKFKVKNRRVKTSNNATTHSTTSSIKEINMLTTDQETVDIAEIDDALISSTLQIPESDVVTEESSIIPTSIIDATLAPSSTITKSPESNIPDDISGVSPSASTPVADFVNAISSSDSSTSSTRLRKFLTKVDTSFFLMPIAATQLQAAKICLSLSMSLIAMMDITKFDFVHSLISDLNISAIWTAGSNEGNGSCDANALLSFAWCGKNVELDAAIREKITKPRSLVELAQKGLTLSIKKSLTALASSSKLPYLCEPNPELRKDSCSTLKCVKDASLLDASGNVKDGEKYGKWTSACGKNYLFTKKLGTWQQNLNFCCSLGLKPILLRNSTDMQCFSNLTKSNWTLNLNYWTAGRAMGAWGRWAWCSGSQAVPFTDGINWAKGQPDNSNPEELCVHMQVDRNGTGAFLTDRNCSHKYVIACQGEAVPPKNANCTKPKCPTECKRNENLFTNESKMRDLFIHGSWNSMCGKEYLFSKISTTWQDAWKYCCSVGMKLASVHEFDDFKCLAKMVNRYPGAFYPLQTNRDFWTSGTNLDCAGPHYWCSDGEKLNLGRFPNWKGGRLPSQVAGNCIFINLSNVTVNASVLGADACSAQKQFLCEVLQTGNKSFQIKRGCQEMWDVSDLEIEEYIMNSSALQSPIKRNIMCYLRCCGIRGEVIKNGQLLTEHLIRDLEELTFEDPSLMQSSFDGYEKCSTIYDIDECRMYSEMFYCGKKTDPSLTMALLDSNKEGPNANEIFSANHTETAVNELRLTGKWAKGVMHQISTGKKYYFRYSGKMLYSSMHAECCTIGSHLAIFPTLADYKAWMGTMVPLLISNSWIVIGPTFDNGDGTDSWCLNYERLPFGILKDINRFYRNMLNTPNRIYLNRAGVTLGVDNAWAIGTGHFVCGPLTF</sequence>